<dbReference type="Proteomes" id="UP000789920">
    <property type="component" value="Unassembled WGS sequence"/>
</dbReference>
<name>A0ACA9SGG4_9GLOM</name>
<organism evidence="1 2">
    <name type="scientific">Racocetra persica</name>
    <dbReference type="NCBI Taxonomy" id="160502"/>
    <lineage>
        <taxon>Eukaryota</taxon>
        <taxon>Fungi</taxon>
        <taxon>Fungi incertae sedis</taxon>
        <taxon>Mucoromycota</taxon>
        <taxon>Glomeromycotina</taxon>
        <taxon>Glomeromycetes</taxon>
        <taxon>Diversisporales</taxon>
        <taxon>Gigasporaceae</taxon>
        <taxon>Racocetra</taxon>
    </lineage>
</organism>
<evidence type="ECO:0000313" key="1">
    <source>
        <dbReference type="EMBL" id="CAG8837784.1"/>
    </source>
</evidence>
<gene>
    <name evidence="1" type="ORF">RPERSI_LOCUS30432</name>
</gene>
<proteinExistence type="predicted"/>
<reference evidence="1" key="1">
    <citation type="submission" date="2021-06" db="EMBL/GenBank/DDBJ databases">
        <authorList>
            <person name="Kallberg Y."/>
            <person name="Tangrot J."/>
            <person name="Rosling A."/>
        </authorList>
    </citation>
    <scope>NUCLEOTIDE SEQUENCE</scope>
    <source>
        <strain evidence="1">MA461A</strain>
    </source>
</reference>
<accession>A0ACA9SGG4</accession>
<protein>
    <submittedName>
        <fullName evidence="1">27755_t:CDS:1</fullName>
    </submittedName>
</protein>
<keyword evidence="2" id="KW-1185">Reference proteome</keyword>
<evidence type="ECO:0000313" key="2">
    <source>
        <dbReference type="Proteomes" id="UP000789920"/>
    </source>
</evidence>
<comment type="caution">
    <text evidence="1">The sequence shown here is derived from an EMBL/GenBank/DDBJ whole genome shotgun (WGS) entry which is preliminary data.</text>
</comment>
<dbReference type="EMBL" id="CAJVQC010118645">
    <property type="protein sequence ID" value="CAG8837784.1"/>
    <property type="molecule type" value="Genomic_DNA"/>
</dbReference>
<sequence length="75" mass="8938">MQNLVEKKFITKQRKYVLSAYQNCQIKKLKCNEERPCSECKKRNVECIASTKTKKKGLTKKEQKNYLLLENILNR</sequence>